<accession>M1ALI7</accession>
<evidence type="ECO:0000313" key="2">
    <source>
        <dbReference type="Proteomes" id="UP000011115"/>
    </source>
</evidence>
<dbReference type="AlphaFoldDB" id="M1ALI7"/>
<name>M1ALI7_SOLTU</name>
<proteinExistence type="predicted"/>
<protein>
    <submittedName>
        <fullName evidence="1">Uncharacterized protein</fullName>
    </submittedName>
</protein>
<evidence type="ECO:0000313" key="1">
    <source>
        <dbReference type="EnsemblPlants" id="PGSC0003DMT400025510"/>
    </source>
</evidence>
<dbReference type="HOGENOM" id="CLU_2578511_0_0_1"/>
<dbReference type="Gramene" id="PGSC0003DMT400025510">
    <property type="protein sequence ID" value="PGSC0003DMT400025510"/>
    <property type="gene ID" value="PGSC0003DMG400009851"/>
</dbReference>
<reference evidence="1" key="2">
    <citation type="submission" date="2015-06" db="UniProtKB">
        <authorList>
            <consortium name="EnsemblPlants"/>
        </authorList>
    </citation>
    <scope>IDENTIFICATION</scope>
    <source>
        <strain evidence="1">DM1-3 516 R44</strain>
    </source>
</reference>
<sequence>MTDDPQVAPAPLLDPQPNDLVVDSLVDEPAVDIPAVAVPRQPNKPRKLPTWMNNFVTNSTVVSTPYPLSQSLSYTHLSSHY</sequence>
<keyword evidence="2" id="KW-1185">Reference proteome</keyword>
<dbReference type="InParanoid" id="M1ALI7"/>
<dbReference type="PaxDb" id="4113-PGSC0003DMT400025510"/>
<reference evidence="2" key="1">
    <citation type="journal article" date="2011" name="Nature">
        <title>Genome sequence and analysis of the tuber crop potato.</title>
        <authorList>
            <consortium name="The Potato Genome Sequencing Consortium"/>
        </authorList>
    </citation>
    <scope>NUCLEOTIDE SEQUENCE [LARGE SCALE GENOMIC DNA]</scope>
    <source>
        <strain evidence="2">cv. DM1-3 516 R44</strain>
    </source>
</reference>
<dbReference type="EnsemblPlants" id="PGSC0003DMT400025510">
    <property type="protein sequence ID" value="PGSC0003DMT400025510"/>
    <property type="gene ID" value="PGSC0003DMG400009851"/>
</dbReference>
<organism evidence="1 2">
    <name type="scientific">Solanum tuberosum</name>
    <name type="common">Potato</name>
    <dbReference type="NCBI Taxonomy" id="4113"/>
    <lineage>
        <taxon>Eukaryota</taxon>
        <taxon>Viridiplantae</taxon>
        <taxon>Streptophyta</taxon>
        <taxon>Embryophyta</taxon>
        <taxon>Tracheophyta</taxon>
        <taxon>Spermatophyta</taxon>
        <taxon>Magnoliopsida</taxon>
        <taxon>eudicotyledons</taxon>
        <taxon>Gunneridae</taxon>
        <taxon>Pentapetalae</taxon>
        <taxon>asterids</taxon>
        <taxon>lamiids</taxon>
        <taxon>Solanales</taxon>
        <taxon>Solanaceae</taxon>
        <taxon>Solanoideae</taxon>
        <taxon>Solaneae</taxon>
        <taxon>Solanum</taxon>
    </lineage>
</organism>
<dbReference type="Proteomes" id="UP000011115">
    <property type="component" value="Unassembled WGS sequence"/>
</dbReference>